<gene>
    <name evidence="3" type="ORF">CLV94_1923</name>
</gene>
<protein>
    <submittedName>
        <fullName evidence="3">Heat shock protein HslJ</fullName>
    </submittedName>
</protein>
<dbReference type="RefSeq" id="WP_121376140.1">
    <property type="nucleotide sequence ID" value="NZ_RBLC01000001.1"/>
</dbReference>
<dbReference type="PANTHER" id="PTHR35535">
    <property type="entry name" value="HEAT SHOCK PROTEIN HSLJ"/>
    <property type="match status" value="1"/>
</dbReference>
<dbReference type="PANTHER" id="PTHR35535:SF1">
    <property type="entry name" value="HEAT SHOCK PROTEIN HSLJ"/>
    <property type="match status" value="1"/>
</dbReference>
<dbReference type="Proteomes" id="UP000277579">
    <property type="component" value="Unassembled WGS sequence"/>
</dbReference>
<dbReference type="InterPro" id="IPR038670">
    <property type="entry name" value="HslJ-like_sf"/>
</dbReference>
<evidence type="ECO:0000259" key="1">
    <source>
        <dbReference type="Pfam" id="PF03724"/>
    </source>
</evidence>
<reference evidence="3 4" key="1">
    <citation type="submission" date="2018-10" db="EMBL/GenBank/DDBJ databases">
        <title>Genomic Encyclopedia of Archaeal and Bacterial Type Strains, Phase II (KMG-II): from individual species to whole genera.</title>
        <authorList>
            <person name="Goeker M."/>
        </authorList>
    </citation>
    <scope>NUCLEOTIDE SEQUENCE [LARGE SCALE GENOMIC DNA]</scope>
    <source>
        <strain evidence="3 4">DSM 29537</strain>
    </source>
</reference>
<dbReference type="Pfam" id="PF03724">
    <property type="entry name" value="META"/>
    <property type="match status" value="1"/>
</dbReference>
<dbReference type="InterPro" id="IPR053147">
    <property type="entry name" value="Hsp_HslJ-like"/>
</dbReference>
<feature type="domain" description="DUF4377" evidence="2">
    <location>
        <begin position="40"/>
        <end position="114"/>
    </location>
</feature>
<evidence type="ECO:0000259" key="2">
    <source>
        <dbReference type="Pfam" id="PF14302"/>
    </source>
</evidence>
<dbReference type="OrthoDB" id="880459at2"/>
<dbReference type="AlphaFoldDB" id="A0A495MPU3"/>
<keyword evidence="3" id="KW-0346">Stress response</keyword>
<name>A0A495MPU3_9FLAO</name>
<evidence type="ECO:0000313" key="3">
    <source>
        <dbReference type="EMBL" id="RKS26853.1"/>
    </source>
</evidence>
<evidence type="ECO:0000313" key="4">
    <source>
        <dbReference type="Proteomes" id="UP000277579"/>
    </source>
</evidence>
<keyword evidence="4" id="KW-1185">Reference proteome</keyword>
<dbReference type="InterPro" id="IPR005184">
    <property type="entry name" value="DUF306_Meta_HslJ"/>
</dbReference>
<feature type="domain" description="DUF306" evidence="1">
    <location>
        <begin position="128"/>
        <end position="228"/>
    </location>
</feature>
<accession>A0A495MPU3</accession>
<proteinExistence type="predicted"/>
<organism evidence="3 4">
    <name type="scientific">Flavobacterium endophyticum</name>
    <dbReference type="NCBI Taxonomy" id="1540163"/>
    <lineage>
        <taxon>Bacteria</taxon>
        <taxon>Pseudomonadati</taxon>
        <taxon>Bacteroidota</taxon>
        <taxon>Flavobacteriia</taxon>
        <taxon>Flavobacteriales</taxon>
        <taxon>Flavobacteriaceae</taxon>
        <taxon>Flavobacterium</taxon>
    </lineage>
</organism>
<dbReference type="Gene3D" id="2.40.128.270">
    <property type="match status" value="1"/>
</dbReference>
<dbReference type="InterPro" id="IPR025485">
    <property type="entry name" value="DUF4377"/>
</dbReference>
<sequence length="239" mass="27051">MNTFKSTEKMKTIFNLKTAVLLIGLVFFATHANAKTIRMTIKEELASCTGVAPQSCFQVKYKKSKDWELFYSQIEGFDYTPGYRYVIDVIQTKRKNVPADASSYTYTLKRVVEKKQIGEKGADAWTFITKHKWKVIQINGAEPSDTSAYVTFPADMKTMNGFGGCNRIFGGYELKENTIKFKGIASTLMACADENKNKLEGTLLKMLTDNTFTYDVADQTLNFYQDNKLVLMFGKAPLD</sequence>
<comment type="caution">
    <text evidence="3">The sequence shown here is derived from an EMBL/GenBank/DDBJ whole genome shotgun (WGS) entry which is preliminary data.</text>
</comment>
<dbReference type="EMBL" id="RBLC01000001">
    <property type="protein sequence ID" value="RKS26853.1"/>
    <property type="molecule type" value="Genomic_DNA"/>
</dbReference>
<dbReference type="Pfam" id="PF14302">
    <property type="entry name" value="DUF4377"/>
    <property type="match status" value="1"/>
</dbReference>